<dbReference type="RefSeq" id="WP_085098985.1">
    <property type="nucleotide sequence ID" value="NZ_FWZU01000001.1"/>
</dbReference>
<sequence>MSVSSIGSYMNSEGSSDMIAQMQEARKEGGNEEFVSSMIQENDGDGDGFLSAKETGLNGSLFKSIDTNGDGLASAEELSKGIEKLQQQKGMMGDLAVRMQDESGSPQVNVSAKKSSSDKSGSQDDETSYDVYDLNKDGIVTGNEFLQAFEAGDQSLAEVVGKPKESGKNSGKSALMQRAVSAYQAQSAAAGRSPLGVVV</sequence>
<dbReference type="STRING" id="1519643.SAMN06295933_0936"/>
<dbReference type="InterPro" id="IPR011992">
    <property type="entry name" value="EF-hand-dom_pair"/>
</dbReference>
<feature type="domain" description="EF-hand" evidence="2">
    <location>
        <begin position="61"/>
        <end position="88"/>
    </location>
</feature>
<organism evidence="3 4">
    <name type="scientific">Desulfovibrio gilichinskyi</name>
    <dbReference type="NCBI Taxonomy" id="1519643"/>
    <lineage>
        <taxon>Bacteria</taxon>
        <taxon>Pseudomonadati</taxon>
        <taxon>Thermodesulfobacteriota</taxon>
        <taxon>Desulfovibrionia</taxon>
        <taxon>Desulfovibrionales</taxon>
        <taxon>Desulfovibrionaceae</taxon>
        <taxon>Desulfovibrio</taxon>
    </lineage>
</organism>
<dbReference type="InterPro" id="IPR018247">
    <property type="entry name" value="EF_Hand_1_Ca_BS"/>
</dbReference>
<dbReference type="Pfam" id="PF13202">
    <property type="entry name" value="EF-hand_5"/>
    <property type="match status" value="1"/>
</dbReference>
<protein>
    <submittedName>
        <fullName evidence="3">EF hand</fullName>
    </submittedName>
</protein>
<dbReference type="PROSITE" id="PS50222">
    <property type="entry name" value="EF_HAND_2"/>
    <property type="match status" value="2"/>
</dbReference>
<evidence type="ECO:0000313" key="4">
    <source>
        <dbReference type="Proteomes" id="UP000192906"/>
    </source>
</evidence>
<dbReference type="SUPFAM" id="SSF47473">
    <property type="entry name" value="EF-hand"/>
    <property type="match status" value="1"/>
</dbReference>
<feature type="compositionally biased region" description="Low complexity" evidence="1">
    <location>
        <begin position="111"/>
        <end position="120"/>
    </location>
</feature>
<dbReference type="EMBL" id="FWZU01000001">
    <property type="protein sequence ID" value="SME97129.1"/>
    <property type="molecule type" value="Genomic_DNA"/>
</dbReference>
<proteinExistence type="predicted"/>
<evidence type="ECO:0000256" key="1">
    <source>
        <dbReference type="SAM" id="MobiDB-lite"/>
    </source>
</evidence>
<dbReference type="Gene3D" id="1.10.238.10">
    <property type="entry name" value="EF-hand"/>
    <property type="match status" value="1"/>
</dbReference>
<name>A0A1X7CIT6_9BACT</name>
<evidence type="ECO:0000259" key="2">
    <source>
        <dbReference type="PROSITE" id="PS50222"/>
    </source>
</evidence>
<reference evidence="4" key="1">
    <citation type="submission" date="2017-04" db="EMBL/GenBank/DDBJ databases">
        <authorList>
            <person name="Varghese N."/>
            <person name="Submissions S."/>
        </authorList>
    </citation>
    <scope>NUCLEOTIDE SEQUENCE [LARGE SCALE GENOMIC DNA]</scope>
    <source>
        <strain evidence="4">K3S</strain>
    </source>
</reference>
<feature type="region of interest" description="Disordered" evidence="1">
    <location>
        <begin position="1"/>
        <end position="32"/>
    </location>
</feature>
<dbReference type="GO" id="GO:0005509">
    <property type="term" value="F:calcium ion binding"/>
    <property type="evidence" value="ECO:0007669"/>
    <property type="project" value="InterPro"/>
</dbReference>
<evidence type="ECO:0000313" key="3">
    <source>
        <dbReference type="EMBL" id="SME97129.1"/>
    </source>
</evidence>
<dbReference type="PROSITE" id="PS00018">
    <property type="entry name" value="EF_HAND_1"/>
    <property type="match status" value="1"/>
</dbReference>
<feature type="domain" description="EF-hand" evidence="2">
    <location>
        <begin position="120"/>
        <end position="155"/>
    </location>
</feature>
<gene>
    <name evidence="3" type="ORF">SAMN06295933_0936</name>
</gene>
<dbReference type="Proteomes" id="UP000192906">
    <property type="component" value="Unassembled WGS sequence"/>
</dbReference>
<dbReference type="InterPro" id="IPR002048">
    <property type="entry name" value="EF_hand_dom"/>
</dbReference>
<feature type="compositionally biased region" description="Polar residues" evidence="1">
    <location>
        <begin position="1"/>
        <end position="15"/>
    </location>
</feature>
<accession>A0A1X7CIT6</accession>
<dbReference type="AlphaFoldDB" id="A0A1X7CIT6"/>
<feature type="region of interest" description="Disordered" evidence="1">
    <location>
        <begin position="89"/>
        <end position="130"/>
    </location>
</feature>
<keyword evidence="4" id="KW-1185">Reference proteome</keyword>